<keyword evidence="4 6" id="KW-1133">Transmembrane helix</keyword>
<evidence type="ECO:0000256" key="2">
    <source>
        <dbReference type="ARBA" id="ARBA00009694"/>
    </source>
</evidence>
<evidence type="ECO:0000256" key="5">
    <source>
        <dbReference type="ARBA" id="ARBA00023136"/>
    </source>
</evidence>
<dbReference type="PANTHER" id="PTHR43461:SF1">
    <property type="entry name" value="TRANSMEMBRANE PROTEIN 256"/>
    <property type="match status" value="1"/>
</dbReference>
<dbReference type="GO" id="GO:0005886">
    <property type="term" value="C:plasma membrane"/>
    <property type="evidence" value="ECO:0007669"/>
    <property type="project" value="TreeGrafter"/>
</dbReference>
<evidence type="ECO:0000256" key="1">
    <source>
        <dbReference type="ARBA" id="ARBA00004141"/>
    </source>
</evidence>
<dbReference type="EMBL" id="NPDY01000001">
    <property type="protein sequence ID" value="PJZ70968.1"/>
    <property type="molecule type" value="Genomic_DNA"/>
</dbReference>
<feature type="transmembrane region" description="Helical" evidence="6">
    <location>
        <begin position="100"/>
        <end position="124"/>
    </location>
</feature>
<gene>
    <name evidence="7" type="ORF">CH360_00035</name>
    <name evidence="8" type="ORF">CH373_00035</name>
</gene>
<evidence type="ECO:0000313" key="8">
    <source>
        <dbReference type="EMBL" id="PJZ74500.1"/>
    </source>
</evidence>
<protein>
    <recommendedName>
        <fullName evidence="11">DUF423 domain-containing protein</fullName>
    </recommendedName>
</protein>
<comment type="caution">
    <text evidence="8">The sequence shown here is derived from an EMBL/GenBank/DDBJ whole genome shotgun (WGS) entry which is preliminary data.</text>
</comment>
<evidence type="ECO:0008006" key="11">
    <source>
        <dbReference type="Google" id="ProtNLM"/>
    </source>
</evidence>
<proteinExistence type="inferred from homology"/>
<dbReference type="RefSeq" id="WP_100711911.1">
    <property type="nucleotide sequence ID" value="NZ_NPDY01000001.1"/>
</dbReference>
<dbReference type="Proteomes" id="UP000231990">
    <property type="component" value="Unassembled WGS sequence"/>
</dbReference>
<organism evidence="8 10">
    <name type="scientific">Leptospira perolatii</name>
    <dbReference type="NCBI Taxonomy" id="2023191"/>
    <lineage>
        <taxon>Bacteria</taxon>
        <taxon>Pseudomonadati</taxon>
        <taxon>Spirochaetota</taxon>
        <taxon>Spirochaetia</taxon>
        <taxon>Leptospirales</taxon>
        <taxon>Leptospiraceae</taxon>
        <taxon>Leptospira</taxon>
    </lineage>
</organism>
<dbReference type="PANTHER" id="PTHR43461">
    <property type="entry name" value="TRANSMEMBRANE PROTEIN 256"/>
    <property type="match status" value="1"/>
</dbReference>
<evidence type="ECO:0000313" key="9">
    <source>
        <dbReference type="Proteomes" id="UP000231962"/>
    </source>
</evidence>
<dbReference type="Pfam" id="PF04241">
    <property type="entry name" value="DUF423"/>
    <property type="match status" value="1"/>
</dbReference>
<dbReference type="OrthoDB" id="9802121at2"/>
<dbReference type="Proteomes" id="UP000231962">
    <property type="component" value="Unassembled WGS sequence"/>
</dbReference>
<keyword evidence="5 6" id="KW-0472">Membrane</keyword>
<evidence type="ECO:0000256" key="6">
    <source>
        <dbReference type="SAM" id="Phobius"/>
    </source>
</evidence>
<evidence type="ECO:0000313" key="7">
    <source>
        <dbReference type="EMBL" id="PJZ70968.1"/>
    </source>
</evidence>
<reference evidence="9 10" key="1">
    <citation type="submission" date="2017-07" db="EMBL/GenBank/DDBJ databases">
        <title>Leptospira spp. isolated from tropical soils.</title>
        <authorList>
            <person name="Thibeaux R."/>
            <person name="Iraola G."/>
            <person name="Ferres I."/>
            <person name="Bierque E."/>
            <person name="Girault D."/>
            <person name="Soupe-Gilbert M.-E."/>
            <person name="Picardeau M."/>
            <person name="Goarant C."/>
        </authorList>
    </citation>
    <scope>NUCLEOTIDE SEQUENCE [LARGE SCALE GENOMIC DNA]</scope>
    <source>
        <strain evidence="8 10">FH1-B-B1</strain>
        <strain evidence="7 9">FH1-B-C1</strain>
    </source>
</reference>
<feature type="transmembrane region" description="Helical" evidence="6">
    <location>
        <begin position="7"/>
        <end position="26"/>
    </location>
</feature>
<evidence type="ECO:0000256" key="3">
    <source>
        <dbReference type="ARBA" id="ARBA00022692"/>
    </source>
</evidence>
<sequence>MESKNFNLPLFLAGIFGFLGVAIGAFGAHGLKSVISPELMSVFETGTKYHLLHAIVMFVIAISDKYRESFWIRLGFWLISTGIIFFSGSLYILSITGVKILGAITPIGGLCFLAGWISISVVAFSRSK</sequence>
<evidence type="ECO:0000256" key="4">
    <source>
        <dbReference type="ARBA" id="ARBA00022989"/>
    </source>
</evidence>
<evidence type="ECO:0000313" key="10">
    <source>
        <dbReference type="Proteomes" id="UP000231990"/>
    </source>
</evidence>
<accession>A0A2M9ZQZ3</accession>
<keyword evidence="3 6" id="KW-0812">Transmembrane</keyword>
<feature type="transmembrane region" description="Helical" evidence="6">
    <location>
        <begin position="74"/>
        <end position="94"/>
    </location>
</feature>
<dbReference type="InterPro" id="IPR006696">
    <property type="entry name" value="DUF423"/>
</dbReference>
<dbReference type="AlphaFoldDB" id="A0A2M9ZQZ3"/>
<comment type="subcellular location">
    <subcellularLocation>
        <location evidence="1">Membrane</location>
        <topology evidence="1">Multi-pass membrane protein</topology>
    </subcellularLocation>
</comment>
<keyword evidence="9" id="KW-1185">Reference proteome</keyword>
<name>A0A2M9ZQZ3_9LEPT</name>
<feature type="transmembrane region" description="Helical" evidence="6">
    <location>
        <begin position="46"/>
        <end position="62"/>
    </location>
</feature>
<comment type="similarity">
    <text evidence="2">Belongs to the UPF0382 family.</text>
</comment>
<dbReference type="EMBL" id="NPDZ01000001">
    <property type="protein sequence ID" value="PJZ74500.1"/>
    <property type="molecule type" value="Genomic_DNA"/>
</dbReference>